<name>A0A381XUL2_9ZZZZ</name>
<dbReference type="GO" id="GO:0005524">
    <property type="term" value="F:ATP binding"/>
    <property type="evidence" value="ECO:0007669"/>
    <property type="project" value="UniProtKB-KW"/>
</dbReference>
<dbReference type="InterPro" id="IPR008995">
    <property type="entry name" value="Mo/tungstate-bd_C_term_dom"/>
</dbReference>
<dbReference type="Gene3D" id="3.40.50.300">
    <property type="entry name" value="P-loop containing nucleotide triphosphate hydrolases"/>
    <property type="match status" value="1"/>
</dbReference>
<dbReference type="GO" id="GO:0022857">
    <property type="term" value="F:transmembrane transporter activity"/>
    <property type="evidence" value="ECO:0007669"/>
    <property type="project" value="UniProtKB-ARBA"/>
</dbReference>
<dbReference type="InterPro" id="IPR003593">
    <property type="entry name" value="AAA+_ATPase"/>
</dbReference>
<evidence type="ECO:0000256" key="1">
    <source>
        <dbReference type="ARBA" id="ARBA00022448"/>
    </source>
</evidence>
<sequence length="357" mass="39550">MTHIELKNIRKEFGGSVVAVKNLNLSIEHGEFLVLVGPSGCGKTTTLRMIAGFEDPTTGEILVENDVINELEPAERNLGMVFQTHALFPHKTVSENIAFGPRMKKVSKEIIAEKVKEVAEMVKITHLLEKLPAQCSGGESQRVAVARTLITDPSAFLLDEPLSSLDAKLRREMRAEVDRLHKELNKTFIYVTHDQEEAMTLADRIVVMDEGEIKQVGSPIDIYNNPNSYFVADFFGSPSMNLINGEIVNSEAGKVFKSLILNVDLPKLFENSAPGPVTLGIRPEQIGISSSGDIKKKIYLVEPLGKDTLLYFETVEERELIAIVESNSSYRSGDTVALNLLPEHIFLFDSSGKRILN</sequence>
<evidence type="ECO:0000256" key="2">
    <source>
        <dbReference type="ARBA" id="ARBA00022741"/>
    </source>
</evidence>
<gene>
    <name evidence="5" type="ORF">METZ01_LOCUS121016</name>
</gene>
<dbReference type="Gene3D" id="2.40.50.100">
    <property type="match status" value="1"/>
</dbReference>
<keyword evidence="2" id="KW-0547">Nucleotide-binding</keyword>
<dbReference type="FunFam" id="3.40.50.300:FF:000042">
    <property type="entry name" value="Maltose/maltodextrin ABC transporter, ATP-binding protein"/>
    <property type="match status" value="1"/>
</dbReference>
<keyword evidence="3" id="KW-0067">ATP-binding</keyword>
<dbReference type="InterPro" id="IPR017871">
    <property type="entry name" value="ABC_transporter-like_CS"/>
</dbReference>
<protein>
    <recommendedName>
        <fullName evidence="4">ABC transporter domain-containing protein</fullName>
    </recommendedName>
</protein>
<dbReference type="InterPro" id="IPR040582">
    <property type="entry name" value="OB_MalK-like"/>
</dbReference>
<dbReference type="GO" id="GO:0016887">
    <property type="term" value="F:ATP hydrolysis activity"/>
    <property type="evidence" value="ECO:0007669"/>
    <property type="project" value="InterPro"/>
</dbReference>
<dbReference type="Gene3D" id="2.40.50.140">
    <property type="entry name" value="Nucleic acid-binding proteins"/>
    <property type="match status" value="1"/>
</dbReference>
<dbReference type="AlphaFoldDB" id="A0A381XUL2"/>
<dbReference type="InterPro" id="IPR047641">
    <property type="entry name" value="ABC_transpr_MalK/UgpC-like"/>
</dbReference>
<dbReference type="SUPFAM" id="SSF52540">
    <property type="entry name" value="P-loop containing nucleoside triphosphate hydrolases"/>
    <property type="match status" value="1"/>
</dbReference>
<dbReference type="InterPro" id="IPR003439">
    <property type="entry name" value="ABC_transporter-like_ATP-bd"/>
</dbReference>
<dbReference type="GO" id="GO:0055052">
    <property type="term" value="C:ATP-binding cassette (ABC) transporter complex, substrate-binding subunit-containing"/>
    <property type="evidence" value="ECO:0007669"/>
    <property type="project" value="TreeGrafter"/>
</dbReference>
<dbReference type="PROSITE" id="PS50893">
    <property type="entry name" value="ABC_TRANSPORTER_2"/>
    <property type="match status" value="1"/>
</dbReference>
<evidence type="ECO:0000313" key="5">
    <source>
        <dbReference type="EMBL" id="SVA68162.1"/>
    </source>
</evidence>
<dbReference type="PROSITE" id="PS00211">
    <property type="entry name" value="ABC_TRANSPORTER_1"/>
    <property type="match status" value="1"/>
</dbReference>
<dbReference type="EMBL" id="UINC01016359">
    <property type="protein sequence ID" value="SVA68162.1"/>
    <property type="molecule type" value="Genomic_DNA"/>
</dbReference>
<evidence type="ECO:0000256" key="3">
    <source>
        <dbReference type="ARBA" id="ARBA00022840"/>
    </source>
</evidence>
<dbReference type="Pfam" id="PF17912">
    <property type="entry name" value="OB_MalK"/>
    <property type="match status" value="1"/>
</dbReference>
<dbReference type="PANTHER" id="PTHR43875">
    <property type="entry name" value="MALTODEXTRIN IMPORT ATP-BINDING PROTEIN MSMX"/>
    <property type="match status" value="1"/>
</dbReference>
<accession>A0A381XUL2</accession>
<reference evidence="5" key="1">
    <citation type="submission" date="2018-05" db="EMBL/GenBank/DDBJ databases">
        <authorList>
            <person name="Lanie J.A."/>
            <person name="Ng W.-L."/>
            <person name="Kazmierczak K.M."/>
            <person name="Andrzejewski T.M."/>
            <person name="Davidsen T.M."/>
            <person name="Wayne K.J."/>
            <person name="Tettelin H."/>
            <person name="Glass J.I."/>
            <person name="Rusch D."/>
            <person name="Podicherti R."/>
            <person name="Tsui H.-C.T."/>
            <person name="Winkler M.E."/>
        </authorList>
    </citation>
    <scope>NUCLEOTIDE SEQUENCE</scope>
</reference>
<dbReference type="SUPFAM" id="SSF50331">
    <property type="entry name" value="MOP-like"/>
    <property type="match status" value="1"/>
</dbReference>
<evidence type="ECO:0000259" key="4">
    <source>
        <dbReference type="PROSITE" id="PS50893"/>
    </source>
</evidence>
<keyword evidence="1" id="KW-0813">Transport</keyword>
<dbReference type="InterPro" id="IPR012340">
    <property type="entry name" value="NA-bd_OB-fold"/>
</dbReference>
<feature type="domain" description="ABC transporter" evidence="4">
    <location>
        <begin position="4"/>
        <end position="235"/>
    </location>
</feature>
<dbReference type="InterPro" id="IPR027417">
    <property type="entry name" value="P-loop_NTPase"/>
</dbReference>
<proteinExistence type="predicted"/>
<dbReference type="SMART" id="SM00382">
    <property type="entry name" value="AAA"/>
    <property type="match status" value="1"/>
</dbReference>
<dbReference type="PANTHER" id="PTHR43875:SF1">
    <property type="entry name" value="OSMOPROTECTIVE COMPOUNDS UPTAKE ATP-BINDING PROTEIN GGTA"/>
    <property type="match status" value="1"/>
</dbReference>
<organism evidence="5">
    <name type="scientific">marine metagenome</name>
    <dbReference type="NCBI Taxonomy" id="408172"/>
    <lineage>
        <taxon>unclassified sequences</taxon>
        <taxon>metagenomes</taxon>
        <taxon>ecological metagenomes</taxon>
    </lineage>
</organism>
<dbReference type="Pfam" id="PF00005">
    <property type="entry name" value="ABC_tran"/>
    <property type="match status" value="1"/>
</dbReference>